<evidence type="ECO:0000256" key="15">
    <source>
        <dbReference type="ARBA" id="ARBA00023034"/>
    </source>
</evidence>
<keyword evidence="19" id="KW-0968">Cytoplasmic vesicle</keyword>
<evidence type="ECO:0000256" key="12">
    <source>
        <dbReference type="ARBA" id="ARBA00022753"/>
    </source>
</evidence>
<evidence type="ECO:0000256" key="13">
    <source>
        <dbReference type="ARBA" id="ARBA00022968"/>
    </source>
</evidence>
<evidence type="ECO:0000256" key="8">
    <source>
        <dbReference type="ARBA" id="ARBA00004565"/>
    </source>
</evidence>
<accession>A0A8C9CIC7</accession>
<evidence type="ECO:0000256" key="7">
    <source>
        <dbReference type="ARBA" id="ARBA00004414"/>
    </source>
</evidence>
<comment type="subcellular location">
    <subcellularLocation>
        <location evidence="5">Cell projection</location>
        <location evidence="5">Dendrite</location>
    </subcellularLocation>
    <subcellularLocation>
        <location evidence="2">Cytoplasmic vesicle membrane</location>
    </subcellularLocation>
    <subcellularLocation>
        <location evidence="1">Early endosome membrane</location>
    </subcellularLocation>
    <subcellularLocation>
        <location evidence="6">Endosome</location>
        <location evidence="6">Multivesicular body membrane</location>
    </subcellularLocation>
    <subcellularLocation>
        <location evidence="20">Golgi apparatus</location>
        <location evidence="20">Golgi stack membrane</location>
    </subcellularLocation>
    <subcellularLocation>
        <location evidence="3">Golgi apparatus</location>
        <location evidence="3">trans-Golgi network membrane</location>
    </subcellularLocation>
    <subcellularLocation>
        <location evidence="7">Late endosome membrane</location>
    </subcellularLocation>
    <subcellularLocation>
        <location evidence="4">Lysosome lumen</location>
    </subcellularLocation>
    <subcellularLocation>
        <location evidence="9">Membrane</location>
        <topology evidence="9">Single-pass type II membrane protein</topology>
    </subcellularLocation>
    <subcellularLocation>
        <location evidence="8">Recycling endosome membrane</location>
    </subcellularLocation>
</comment>
<evidence type="ECO:0000256" key="22">
    <source>
        <dbReference type="ARBA" id="ARBA00041410"/>
    </source>
</evidence>
<keyword evidence="17" id="KW-0458">Lysosome</keyword>
<evidence type="ECO:0000256" key="4">
    <source>
        <dbReference type="ARBA" id="ARBA00004227"/>
    </source>
</evidence>
<dbReference type="Proteomes" id="UP000694554">
    <property type="component" value="Chromosome 3"/>
</dbReference>
<evidence type="ECO:0000256" key="18">
    <source>
        <dbReference type="ARBA" id="ARBA00023273"/>
    </source>
</evidence>
<evidence type="ECO:0000256" key="1">
    <source>
        <dbReference type="ARBA" id="ARBA00004146"/>
    </source>
</evidence>
<reference evidence="26" key="3">
    <citation type="submission" date="2025-09" db="UniProtKB">
        <authorList>
            <consortium name="Ensembl"/>
        </authorList>
    </citation>
    <scope>IDENTIFICATION</scope>
</reference>
<feature type="region of interest" description="Disordered" evidence="25">
    <location>
        <begin position="48"/>
        <end position="91"/>
    </location>
</feature>
<evidence type="ECO:0000256" key="24">
    <source>
        <dbReference type="ARBA" id="ARBA00045207"/>
    </source>
</evidence>
<evidence type="ECO:0000256" key="20">
    <source>
        <dbReference type="ARBA" id="ARBA00037859"/>
    </source>
</evidence>
<dbReference type="AlphaFoldDB" id="A0A8C9CIC7"/>
<evidence type="ECO:0000256" key="14">
    <source>
        <dbReference type="ARBA" id="ARBA00022989"/>
    </source>
</evidence>
<evidence type="ECO:0000256" key="6">
    <source>
        <dbReference type="ARBA" id="ARBA00004333"/>
    </source>
</evidence>
<keyword evidence="12" id="KW-0967">Endosome</keyword>
<keyword evidence="11" id="KW-0812">Transmembrane</keyword>
<feature type="region of interest" description="Disordered" evidence="25">
    <location>
        <begin position="1"/>
        <end position="20"/>
    </location>
</feature>
<dbReference type="GO" id="GO:0016197">
    <property type="term" value="P:endosomal transport"/>
    <property type="evidence" value="ECO:0007669"/>
    <property type="project" value="TreeGrafter"/>
</dbReference>
<name>A0A8C9CIC7_PHOSS</name>
<evidence type="ECO:0000313" key="27">
    <source>
        <dbReference type="Proteomes" id="UP000694554"/>
    </source>
</evidence>
<dbReference type="GO" id="GO:0048268">
    <property type="term" value="P:clathrin coat assembly"/>
    <property type="evidence" value="ECO:0007669"/>
    <property type="project" value="InterPro"/>
</dbReference>
<evidence type="ECO:0000256" key="17">
    <source>
        <dbReference type="ARBA" id="ARBA00023228"/>
    </source>
</evidence>
<evidence type="ECO:0000256" key="25">
    <source>
        <dbReference type="SAM" id="MobiDB-lite"/>
    </source>
</evidence>
<evidence type="ECO:0000256" key="19">
    <source>
        <dbReference type="ARBA" id="ARBA00023329"/>
    </source>
</evidence>
<keyword evidence="16" id="KW-0472">Membrane</keyword>
<evidence type="ECO:0000256" key="3">
    <source>
        <dbReference type="ARBA" id="ARBA00004198"/>
    </source>
</evidence>
<dbReference type="InterPro" id="IPR009431">
    <property type="entry name" value="NSG"/>
</dbReference>
<organism evidence="26 27">
    <name type="scientific">Phocoena sinus</name>
    <name type="common">Vaquita</name>
    <dbReference type="NCBI Taxonomy" id="42100"/>
    <lineage>
        <taxon>Eukaryota</taxon>
        <taxon>Metazoa</taxon>
        <taxon>Chordata</taxon>
        <taxon>Craniata</taxon>
        <taxon>Vertebrata</taxon>
        <taxon>Euteleostomi</taxon>
        <taxon>Mammalia</taxon>
        <taxon>Eutheria</taxon>
        <taxon>Laurasiatheria</taxon>
        <taxon>Artiodactyla</taxon>
        <taxon>Whippomorpha</taxon>
        <taxon>Cetacea</taxon>
        <taxon>Odontoceti</taxon>
        <taxon>Phocoenidae</taxon>
        <taxon>Phocoena</taxon>
    </lineage>
</organism>
<reference evidence="26" key="2">
    <citation type="submission" date="2025-08" db="UniProtKB">
        <authorList>
            <consortium name="Ensembl"/>
        </authorList>
    </citation>
    <scope>IDENTIFICATION</scope>
</reference>
<dbReference type="GO" id="GO:0032580">
    <property type="term" value="C:Golgi cisterna membrane"/>
    <property type="evidence" value="ECO:0007669"/>
    <property type="project" value="UniProtKB-SubCell"/>
</dbReference>
<dbReference type="PANTHER" id="PTHR28546:SF3">
    <property type="entry name" value="NEURONAL VESICLE TRAFFICKING-ASSOCIATED PROTEIN 1"/>
    <property type="match status" value="1"/>
</dbReference>
<protein>
    <recommendedName>
        <fullName evidence="21">Neuronal vesicle trafficking-associated protein 1</fullName>
    </recommendedName>
    <alternativeName>
        <fullName evidence="22">Neuron-enriched endosomal protein of 21 kDa</fullName>
    </alternativeName>
    <alternativeName>
        <fullName evidence="23">Neuron-specific protein family member 1</fullName>
    </alternativeName>
</protein>
<dbReference type="GO" id="GO:0032051">
    <property type="term" value="F:clathrin light chain binding"/>
    <property type="evidence" value="ECO:0007669"/>
    <property type="project" value="InterPro"/>
</dbReference>
<dbReference type="GeneTree" id="ENSGT00940000167072"/>
<keyword evidence="27" id="KW-1185">Reference proteome</keyword>
<evidence type="ECO:0000256" key="21">
    <source>
        <dbReference type="ARBA" id="ARBA00040239"/>
    </source>
</evidence>
<feature type="compositionally biased region" description="Basic and acidic residues" evidence="25">
    <location>
        <begin position="48"/>
        <end position="58"/>
    </location>
</feature>
<dbReference type="GO" id="GO:0031901">
    <property type="term" value="C:early endosome membrane"/>
    <property type="evidence" value="ECO:0007669"/>
    <property type="project" value="UniProtKB-SubCell"/>
</dbReference>
<comment type="function">
    <text evidence="24">Plays a role in the recycling mechanism in neurons of multiple receptors, including AMPAR, APP and L1CAM and acts at the level of early endosomes to promote sorting of receptors toward a recycling pathway. Regulates sorting and recycling of GRIA2 through interaction with GRIP1 and then contributes to the regulation of synaptic transmission and plasticity by affecting the recycling and targeting of AMPA receptors to the synapse. Is required for faithful sorting of L1CAM to axons by facilitating trafficking from somatodendritic early endosome or the recycling endosome. In an other hand, induces apoptosis via the activation of CASP3 in response to DNA damage.</text>
</comment>
<keyword evidence="14" id="KW-1133">Transmembrane helix</keyword>
<evidence type="ECO:0000256" key="11">
    <source>
        <dbReference type="ARBA" id="ARBA00022692"/>
    </source>
</evidence>
<comment type="similarity">
    <text evidence="10">Belongs to the NSG family.</text>
</comment>
<dbReference type="GO" id="GO:0055038">
    <property type="term" value="C:recycling endosome membrane"/>
    <property type="evidence" value="ECO:0007669"/>
    <property type="project" value="UniProtKB-SubCell"/>
</dbReference>
<dbReference type="Ensembl" id="ENSPSNT00000028738.1">
    <property type="protein sequence ID" value="ENSPSNP00000025566.1"/>
    <property type="gene ID" value="ENSPSNG00000018616.1"/>
</dbReference>
<keyword evidence="15" id="KW-0333">Golgi apparatus</keyword>
<evidence type="ECO:0000256" key="9">
    <source>
        <dbReference type="ARBA" id="ARBA00004606"/>
    </source>
</evidence>
<evidence type="ECO:0000256" key="16">
    <source>
        <dbReference type="ARBA" id="ARBA00023136"/>
    </source>
</evidence>
<dbReference type="Pfam" id="PF06387">
    <property type="entry name" value="Calcyon"/>
    <property type="match status" value="1"/>
</dbReference>
<evidence type="ECO:0000313" key="26">
    <source>
        <dbReference type="Ensembl" id="ENSPSNP00000025566.1"/>
    </source>
</evidence>
<evidence type="ECO:0000256" key="23">
    <source>
        <dbReference type="ARBA" id="ARBA00042477"/>
    </source>
</evidence>
<evidence type="ECO:0000256" key="2">
    <source>
        <dbReference type="ARBA" id="ARBA00004156"/>
    </source>
</evidence>
<reference evidence="26" key="1">
    <citation type="submission" date="2019-08" db="EMBL/GenBank/DDBJ databases">
        <title>Phocoena sinus (Vaquita) genome, mPhoSin1, primary haplotype.</title>
        <authorList>
            <person name="Morin P."/>
            <person name="Mountcastle J."/>
            <person name="Fungtammasan C."/>
            <person name="Rhie A."/>
            <person name="Rojas-Bracho L."/>
            <person name="Smith C.R."/>
            <person name="Taylor B.L."/>
            <person name="Gulland F.M.D."/>
            <person name="Musser W."/>
            <person name="Houck M."/>
            <person name="Haase B."/>
            <person name="Paez S."/>
            <person name="Howe K."/>
            <person name="Torrance J."/>
            <person name="Formenti G."/>
            <person name="Phillippy A."/>
            <person name="Ryder O."/>
            <person name="Jarvis E.D."/>
            <person name="Fedrigo O."/>
        </authorList>
    </citation>
    <scope>NUCLEOTIDE SEQUENCE [LARGE SCALE GENOMIC DNA]</scope>
</reference>
<keyword evidence="18" id="KW-0966">Cell projection</keyword>
<dbReference type="GO" id="GO:0043202">
    <property type="term" value="C:lysosomal lumen"/>
    <property type="evidence" value="ECO:0007669"/>
    <property type="project" value="UniProtKB-SubCell"/>
</dbReference>
<evidence type="ECO:0000256" key="5">
    <source>
        <dbReference type="ARBA" id="ARBA00004279"/>
    </source>
</evidence>
<sequence length="91" mass="10174">MVKVGNNFTEKGTKQPLLKDGFDTIPLMMPLDVNQLQFPPLDKVVMKTKTENEPDQNKGKARPPKIAKFTKLPHVPGQKNRDGTCTSGREL</sequence>
<dbReference type="PANTHER" id="PTHR28546">
    <property type="entry name" value="NEURONAL VESICLE TRAFFICKING-ASSOCIATED PROTEIN 2-RELATED"/>
    <property type="match status" value="1"/>
</dbReference>
<keyword evidence="13" id="KW-0735">Signal-anchor</keyword>
<evidence type="ECO:0000256" key="10">
    <source>
        <dbReference type="ARBA" id="ARBA00007767"/>
    </source>
</evidence>
<feature type="compositionally biased region" description="Polar residues" evidence="25">
    <location>
        <begin position="1"/>
        <end position="10"/>
    </location>
</feature>
<proteinExistence type="inferred from homology"/>
<dbReference type="GO" id="GO:0030425">
    <property type="term" value="C:dendrite"/>
    <property type="evidence" value="ECO:0007669"/>
    <property type="project" value="UniProtKB-SubCell"/>
</dbReference>
<dbReference type="GO" id="GO:0032585">
    <property type="term" value="C:multivesicular body membrane"/>
    <property type="evidence" value="ECO:0007669"/>
    <property type="project" value="UniProtKB-SubCell"/>
</dbReference>